<dbReference type="AlphaFoldDB" id="A0A2T0I6G5"/>
<evidence type="ECO:0000313" key="2">
    <source>
        <dbReference type="Proteomes" id="UP000239731"/>
    </source>
</evidence>
<comment type="caution">
    <text evidence="1">The sequence shown here is derived from an EMBL/GenBank/DDBJ whole genome shotgun (WGS) entry which is preliminary data.</text>
</comment>
<organism evidence="1 2">
    <name type="scientific">Pseudomonas fluorescens</name>
    <dbReference type="NCBI Taxonomy" id="294"/>
    <lineage>
        <taxon>Bacteria</taxon>
        <taxon>Pseudomonadati</taxon>
        <taxon>Pseudomonadota</taxon>
        <taxon>Gammaproteobacteria</taxon>
        <taxon>Pseudomonadales</taxon>
        <taxon>Pseudomonadaceae</taxon>
        <taxon>Pseudomonas</taxon>
    </lineage>
</organism>
<protein>
    <submittedName>
        <fullName evidence="1">Uncharacterized protein</fullName>
    </submittedName>
</protein>
<reference evidence="1 2" key="1">
    <citation type="submission" date="2018-03" db="EMBL/GenBank/DDBJ databases">
        <title>Blue discolouration in mozzarella cheese caused by Pseudomonas fluorescens.</title>
        <authorList>
            <person name="Chiesa F."/>
            <person name="Dalmasso A."/>
            <person name="Lomonaco S."/>
        </authorList>
    </citation>
    <scope>NUCLEOTIDE SEQUENCE [LARGE SCALE GENOMIC DNA]</scope>
    <source>
        <strain evidence="1 2">11293</strain>
    </source>
</reference>
<sequence length="61" mass="7159">MGSCWFFHEVGVTSAEDLIAVSYDLAWYWKVDPEEMMSRSLDLIIESQDQALRINAYRQDQ</sequence>
<evidence type="ECO:0000313" key="1">
    <source>
        <dbReference type="EMBL" id="PRW90937.1"/>
    </source>
</evidence>
<name>A0A2T0I6G5_PSEFL</name>
<gene>
    <name evidence="1" type="ORF">C7A10_18080</name>
</gene>
<accession>A0A2T0I6G5</accession>
<dbReference type="Proteomes" id="UP000239731">
    <property type="component" value="Unassembled WGS sequence"/>
</dbReference>
<dbReference type="EMBL" id="PVUH01000011">
    <property type="protein sequence ID" value="PRW90937.1"/>
    <property type="molecule type" value="Genomic_DNA"/>
</dbReference>
<proteinExistence type="predicted"/>